<dbReference type="InterPro" id="IPR003961">
    <property type="entry name" value="FN3_dom"/>
</dbReference>
<accession>A0A1F4YFJ0</accession>
<dbReference type="AlphaFoldDB" id="A0A1F4YFJ0"/>
<dbReference type="EMBL" id="MEXH01000011">
    <property type="protein sequence ID" value="OGC92644.1"/>
    <property type="molecule type" value="Genomic_DNA"/>
</dbReference>
<evidence type="ECO:0000313" key="2">
    <source>
        <dbReference type="EMBL" id="OGC92644.1"/>
    </source>
</evidence>
<evidence type="ECO:0000256" key="1">
    <source>
        <dbReference type="SAM" id="Phobius"/>
    </source>
</evidence>
<organism evidence="2 3">
    <name type="scientific">Candidatus Amesbacteria bacterium RIFCSPHIGHO2_01_FULL_48_32b</name>
    <dbReference type="NCBI Taxonomy" id="1797253"/>
    <lineage>
        <taxon>Bacteria</taxon>
        <taxon>Candidatus Amesiibacteriota</taxon>
    </lineage>
</organism>
<evidence type="ECO:0000313" key="3">
    <source>
        <dbReference type="Proteomes" id="UP000178176"/>
    </source>
</evidence>
<gene>
    <name evidence="2" type="ORF">A2876_03095</name>
</gene>
<comment type="caution">
    <text evidence="2">The sequence shown here is derived from an EMBL/GenBank/DDBJ whole genome shotgun (WGS) entry which is preliminary data.</text>
</comment>
<dbReference type="Proteomes" id="UP000178176">
    <property type="component" value="Unassembled WGS sequence"/>
</dbReference>
<keyword evidence="1" id="KW-0812">Transmembrane</keyword>
<proteinExistence type="predicted"/>
<keyword evidence="1" id="KW-0472">Membrane</keyword>
<protein>
    <submittedName>
        <fullName evidence="2">Uncharacterized protein</fullName>
    </submittedName>
</protein>
<sequence>MHCPDCGEPLHEFSFVGNDKSWRCFRCGGFWADGWVINRLDSKILQKWKPVEVDPGWLNLGSNVCPVDGTQLVRYTGEIIPDNMTVKRCERCGRWWFPTDSLLRYKPAQEAKVNYYRQWGKAADVGSLALPALVLLIVLAGLATVVSLVKRNTGGRVAAQATVRNLAAADGGSGEMWIVWSSAAGYKVKWRRVGEPEWRVGEPERKEEGVYVLKLRDLEQGAEYEAVVEEKGIKFRVD</sequence>
<feature type="transmembrane region" description="Helical" evidence="1">
    <location>
        <begin position="128"/>
        <end position="149"/>
    </location>
</feature>
<reference evidence="2 3" key="1">
    <citation type="journal article" date="2016" name="Nat. Commun.">
        <title>Thousands of microbial genomes shed light on interconnected biogeochemical processes in an aquifer system.</title>
        <authorList>
            <person name="Anantharaman K."/>
            <person name="Brown C.T."/>
            <person name="Hug L.A."/>
            <person name="Sharon I."/>
            <person name="Castelle C.J."/>
            <person name="Probst A.J."/>
            <person name="Thomas B.C."/>
            <person name="Singh A."/>
            <person name="Wilkins M.J."/>
            <person name="Karaoz U."/>
            <person name="Brodie E.L."/>
            <person name="Williams K.H."/>
            <person name="Hubbard S.S."/>
            <person name="Banfield J.F."/>
        </authorList>
    </citation>
    <scope>NUCLEOTIDE SEQUENCE [LARGE SCALE GENOMIC DNA]</scope>
</reference>
<keyword evidence="1" id="KW-1133">Transmembrane helix</keyword>
<dbReference type="CDD" id="cd00063">
    <property type="entry name" value="FN3"/>
    <property type="match status" value="1"/>
</dbReference>
<name>A0A1F4YFJ0_9BACT</name>